<evidence type="ECO:0000313" key="1">
    <source>
        <dbReference type="EMBL" id="KAK9011354.1"/>
    </source>
</evidence>
<evidence type="ECO:0000313" key="2">
    <source>
        <dbReference type="Proteomes" id="UP001396334"/>
    </source>
</evidence>
<dbReference type="Proteomes" id="UP001396334">
    <property type="component" value="Unassembled WGS sequence"/>
</dbReference>
<dbReference type="EMBL" id="JBBPBN010000023">
    <property type="protein sequence ID" value="KAK9011354.1"/>
    <property type="molecule type" value="Genomic_DNA"/>
</dbReference>
<proteinExistence type="predicted"/>
<comment type="caution">
    <text evidence="1">The sequence shown here is derived from an EMBL/GenBank/DDBJ whole genome shotgun (WGS) entry which is preliminary data.</text>
</comment>
<reference evidence="1 2" key="1">
    <citation type="journal article" date="2024" name="G3 (Bethesda)">
        <title>Genome assembly of Hibiscus sabdariffa L. provides insights into metabolisms of medicinal natural products.</title>
        <authorList>
            <person name="Kim T."/>
        </authorList>
    </citation>
    <scope>NUCLEOTIDE SEQUENCE [LARGE SCALE GENOMIC DNA]</scope>
    <source>
        <strain evidence="1">TK-2024</strain>
        <tissue evidence="1">Old leaves</tissue>
    </source>
</reference>
<keyword evidence="2" id="KW-1185">Reference proteome</keyword>
<protein>
    <submittedName>
        <fullName evidence="1">Uncharacterized protein</fullName>
    </submittedName>
</protein>
<accession>A0ABR2REM9</accession>
<gene>
    <name evidence="1" type="ORF">V6N11_044206</name>
</gene>
<sequence>MAHVEVDNVASQQGVETCADKAKRASLRDIVASLERRVDQLEESMSDVWETHEAKSSNRMSNDDGAKMEVVRKQMEDLR</sequence>
<name>A0ABR2REM9_9ROSI</name>
<organism evidence="1 2">
    <name type="scientific">Hibiscus sabdariffa</name>
    <name type="common">roselle</name>
    <dbReference type="NCBI Taxonomy" id="183260"/>
    <lineage>
        <taxon>Eukaryota</taxon>
        <taxon>Viridiplantae</taxon>
        <taxon>Streptophyta</taxon>
        <taxon>Embryophyta</taxon>
        <taxon>Tracheophyta</taxon>
        <taxon>Spermatophyta</taxon>
        <taxon>Magnoliopsida</taxon>
        <taxon>eudicotyledons</taxon>
        <taxon>Gunneridae</taxon>
        <taxon>Pentapetalae</taxon>
        <taxon>rosids</taxon>
        <taxon>malvids</taxon>
        <taxon>Malvales</taxon>
        <taxon>Malvaceae</taxon>
        <taxon>Malvoideae</taxon>
        <taxon>Hibiscus</taxon>
    </lineage>
</organism>